<evidence type="ECO:0000259" key="5">
    <source>
        <dbReference type="SMART" id="SM00485"/>
    </source>
</evidence>
<dbReference type="InterPro" id="IPR006084">
    <property type="entry name" value="XPG/Rad2"/>
</dbReference>
<evidence type="ECO:0000313" key="7">
    <source>
        <dbReference type="Proteomes" id="UP000039046"/>
    </source>
</evidence>
<dbReference type="InterPro" id="IPR041177">
    <property type="entry name" value="GEN1_C"/>
</dbReference>
<feature type="compositionally biased region" description="Polar residues" evidence="3">
    <location>
        <begin position="633"/>
        <end position="642"/>
    </location>
</feature>
<dbReference type="InterPro" id="IPR036279">
    <property type="entry name" value="5-3_exonuclease_C_sf"/>
</dbReference>
<dbReference type="SUPFAM" id="SSF88723">
    <property type="entry name" value="PIN domain-like"/>
    <property type="match status" value="1"/>
</dbReference>
<feature type="compositionally biased region" description="Low complexity" evidence="3">
    <location>
        <begin position="508"/>
        <end position="534"/>
    </location>
</feature>
<feature type="region of interest" description="Disordered" evidence="3">
    <location>
        <begin position="465"/>
        <end position="642"/>
    </location>
</feature>
<feature type="domain" description="XPG N-terminal" evidence="5">
    <location>
        <begin position="1"/>
        <end position="104"/>
    </location>
</feature>
<keyword evidence="7" id="KW-1185">Reference proteome</keyword>
<sequence>MGIKGIYSELGPGQRVAMAKLASDTLDKEKRPLRMAIDVAIWQYQTLSGKGGTNPAIRTFFYRLVRLLAAPIQPVFVFDGRLKPAIKRNKRSGLGDGVATSLAKRMIRLFGFASHMAPGEAEAECALLQRNGVVDVVLSEDVDTIMFGCTKTLRNWSADGKGSRPPTHVSVYDTTHQSIVDTGLDREGMVLVALMSGGDYCPEGIPGCGVKIAVEAAKAGFGKSLCKLKTADKDGIKAWRKNLVHELQTNESGFFRTKHKSLTLPQDFPDMEVVRLYTHPAISPQADIETIRQRVLQPGKIELEDLREFTRETFDWDYRGGALKFIKVMGHAMLVQRLHQGDAAAAASEQLVKKIGSQRLHFSTDNTAELRVSYIPEETVPIDLSQEVEETVSYAREGLALDADEELDSSNEATPSSTLASVTAVKEFDPSKPEAVWMLESVAKRGAPLAFQAFEEAELLKAYRKASPKKPAGTKKSAKSKSDMPYGAIEAHVRTTKRVDSTIAAAEPKLPSSPRSPSKQRISKTPKPLSPTSPKRLHPPPRSAAPFLPSSPPKRTTKAAAATPDSVIILSSSPAAADPASPAAPPESPTRHPRPVPAQSAPVPGSVQSILSESAGKAPVSKTKPWIVKRVPQPQTKGKMTQTSLDVFAKKSSATAAATVQDKPVVSTRLTAPPRTVIDDSVFDSASDGEDLPALPADVAVKESPKKTTPPPSKKLLFIPDPKTGRLREVEVDEDERARLEKQLGKSKVTRYSDVSVVDLTGE</sequence>
<dbReference type="Pfam" id="PF00867">
    <property type="entry name" value="XPG_I"/>
    <property type="match status" value="1"/>
</dbReference>
<evidence type="ECO:0000259" key="4">
    <source>
        <dbReference type="SMART" id="SM00484"/>
    </source>
</evidence>
<dbReference type="Gene3D" id="1.10.150.20">
    <property type="entry name" value="5' to 3' exonuclease, C-terminal subdomain"/>
    <property type="match status" value="1"/>
</dbReference>
<feature type="compositionally biased region" description="Basic residues" evidence="3">
    <location>
        <begin position="465"/>
        <end position="479"/>
    </location>
</feature>
<dbReference type="SMART" id="SM00485">
    <property type="entry name" value="XPGN"/>
    <property type="match status" value="1"/>
</dbReference>
<name>A0A0A1TMP0_9HYPO</name>
<evidence type="ECO:0000256" key="1">
    <source>
        <dbReference type="ARBA" id="ARBA00022722"/>
    </source>
</evidence>
<reference evidence="6 7" key="1">
    <citation type="journal article" date="2015" name="Genome Announc.">
        <title>Draft Genome Sequence and Gene Annotation of the Entomopathogenic Fungus Verticillium hemipterigenum.</title>
        <authorList>
            <person name="Horn F."/>
            <person name="Habel A."/>
            <person name="Scharf D.H."/>
            <person name="Dworschak J."/>
            <person name="Brakhage A.A."/>
            <person name="Guthke R."/>
            <person name="Hertweck C."/>
            <person name="Linde J."/>
        </authorList>
    </citation>
    <scope>NUCLEOTIDE SEQUENCE [LARGE SCALE GENOMIC DNA]</scope>
</reference>
<feature type="compositionally biased region" description="Low complexity" evidence="3">
    <location>
        <begin position="571"/>
        <end position="581"/>
    </location>
</feature>
<dbReference type="Pfam" id="PF18380">
    <property type="entry name" value="GEN1_C"/>
    <property type="match status" value="1"/>
</dbReference>
<evidence type="ECO:0000256" key="2">
    <source>
        <dbReference type="ARBA" id="ARBA00022801"/>
    </source>
</evidence>
<dbReference type="AlphaFoldDB" id="A0A0A1TMP0"/>
<organism evidence="6 7">
    <name type="scientific">[Torrubiella] hemipterigena</name>
    <dbReference type="NCBI Taxonomy" id="1531966"/>
    <lineage>
        <taxon>Eukaryota</taxon>
        <taxon>Fungi</taxon>
        <taxon>Dikarya</taxon>
        <taxon>Ascomycota</taxon>
        <taxon>Pezizomycotina</taxon>
        <taxon>Sordariomycetes</taxon>
        <taxon>Hypocreomycetidae</taxon>
        <taxon>Hypocreales</taxon>
        <taxon>Clavicipitaceae</taxon>
        <taxon>Clavicipitaceae incertae sedis</taxon>
        <taxon>'Torrubiella' clade</taxon>
    </lineage>
</organism>
<dbReference type="GO" id="GO:0008821">
    <property type="term" value="F:crossover junction DNA endonuclease activity"/>
    <property type="evidence" value="ECO:0007669"/>
    <property type="project" value="InterPro"/>
</dbReference>
<dbReference type="InterPro" id="IPR029060">
    <property type="entry name" value="PIN-like_dom_sf"/>
</dbReference>
<dbReference type="GO" id="GO:0006281">
    <property type="term" value="P:DNA repair"/>
    <property type="evidence" value="ECO:0007669"/>
    <property type="project" value="UniProtKB-ARBA"/>
</dbReference>
<dbReference type="HOGENOM" id="CLU_007575_0_0_1"/>
<evidence type="ECO:0000313" key="6">
    <source>
        <dbReference type="EMBL" id="CEJ92500.1"/>
    </source>
</evidence>
<dbReference type="InterPro" id="IPR037316">
    <property type="entry name" value="Yen1_H3TH"/>
</dbReference>
<dbReference type="OrthoDB" id="2959108at2759"/>
<accession>A0A0A1TMP0</accession>
<dbReference type="Pfam" id="PF00752">
    <property type="entry name" value="XPG_N"/>
    <property type="match status" value="1"/>
</dbReference>
<gene>
    <name evidence="6" type="ORF">VHEMI08150</name>
</gene>
<dbReference type="PANTHER" id="PTHR11081:SF75">
    <property type="entry name" value="ENDONUCLEASE, PUTATIVE (AFU_ORTHOLOGUE AFUA_3G13260)-RELATED"/>
    <property type="match status" value="1"/>
</dbReference>
<dbReference type="EMBL" id="CDHN01000004">
    <property type="protein sequence ID" value="CEJ92500.1"/>
    <property type="molecule type" value="Genomic_DNA"/>
</dbReference>
<dbReference type="CDD" id="cd09870">
    <property type="entry name" value="PIN_YEN1"/>
    <property type="match status" value="1"/>
</dbReference>
<dbReference type="PANTHER" id="PTHR11081">
    <property type="entry name" value="FLAP ENDONUCLEASE FAMILY MEMBER"/>
    <property type="match status" value="1"/>
</dbReference>
<dbReference type="PRINTS" id="PR00853">
    <property type="entry name" value="XPGRADSUPER"/>
</dbReference>
<proteinExistence type="predicted"/>
<dbReference type="Gene3D" id="3.40.50.1010">
    <property type="entry name" value="5'-nuclease"/>
    <property type="match status" value="2"/>
</dbReference>
<dbReference type="SUPFAM" id="SSF47807">
    <property type="entry name" value="5' to 3' exonuclease, C-terminal subdomain"/>
    <property type="match status" value="1"/>
</dbReference>
<feature type="compositionally biased region" description="Basic and acidic residues" evidence="3">
    <location>
        <begin position="491"/>
        <end position="500"/>
    </location>
</feature>
<dbReference type="GO" id="GO:0017108">
    <property type="term" value="F:5'-flap endonuclease activity"/>
    <property type="evidence" value="ECO:0007669"/>
    <property type="project" value="TreeGrafter"/>
</dbReference>
<keyword evidence="2" id="KW-0378">Hydrolase</keyword>
<dbReference type="InterPro" id="IPR006085">
    <property type="entry name" value="XPG_DNA_repair_N"/>
</dbReference>
<dbReference type="SMART" id="SM00484">
    <property type="entry name" value="XPGI"/>
    <property type="match status" value="1"/>
</dbReference>
<dbReference type="CDD" id="cd09906">
    <property type="entry name" value="H3TH_YEN1"/>
    <property type="match status" value="1"/>
</dbReference>
<dbReference type="FunFam" id="3.40.50.1010:FF:000037">
    <property type="entry name" value="Rad2-like endonuclease, putative (AFU_orthologue AFUA_3G13260)"/>
    <property type="match status" value="1"/>
</dbReference>
<feature type="region of interest" description="Disordered" evidence="3">
    <location>
        <begin position="674"/>
        <end position="722"/>
    </location>
</feature>
<dbReference type="Proteomes" id="UP000039046">
    <property type="component" value="Unassembled WGS sequence"/>
</dbReference>
<evidence type="ECO:0008006" key="8">
    <source>
        <dbReference type="Google" id="ProtNLM"/>
    </source>
</evidence>
<feature type="domain" description="XPG-I" evidence="4">
    <location>
        <begin position="108"/>
        <end position="189"/>
    </location>
</feature>
<dbReference type="STRING" id="1531966.A0A0A1TMP0"/>
<dbReference type="InterPro" id="IPR006086">
    <property type="entry name" value="XPG-I_dom"/>
</dbReference>
<evidence type="ECO:0000256" key="3">
    <source>
        <dbReference type="SAM" id="MobiDB-lite"/>
    </source>
</evidence>
<protein>
    <recommendedName>
        <fullName evidence="8">Flap structure-specific endonuclease</fullName>
    </recommendedName>
</protein>
<keyword evidence="1" id="KW-0540">Nuclease</keyword>